<accession>A0ACD3AUD0</accession>
<evidence type="ECO:0000313" key="2">
    <source>
        <dbReference type="Proteomes" id="UP000308600"/>
    </source>
</evidence>
<name>A0ACD3AUD0_9AGAR</name>
<organism evidence="1 2">
    <name type="scientific">Pluteus cervinus</name>
    <dbReference type="NCBI Taxonomy" id="181527"/>
    <lineage>
        <taxon>Eukaryota</taxon>
        <taxon>Fungi</taxon>
        <taxon>Dikarya</taxon>
        <taxon>Basidiomycota</taxon>
        <taxon>Agaricomycotina</taxon>
        <taxon>Agaricomycetes</taxon>
        <taxon>Agaricomycetidae</taxon>
        <taxon>Agaricales</taxon>
        <taxon>Pluteineae</taxon>
        <taxon>Pluteaceae</taxon>
        <taxon>Pluteus</taxon>
    </lineage>
</organism>
<keyword evidence="2" id="KW-1185">Reference proteome</keyword>
<evidence type="ECO:0000313" key="1">
    <source>
        <dbReference type="EMBL" id="TFK69182.1"/>
    </source>
</evidence>
<protein>
    <submittedName>
        <fullName evidence="1">Uncharacterized protein</fullName>
    </submittedName>
</protein>
<reference evidence="1 2" key="1">
    <citation type="journal article" date="2019" name="Nat. Ecol. Evol.">
        <title>Megaphylogeny resolves global patterns of mushroom evolution.</title>
        <authorList>
            <person name="Varga T."/>
            <person name="Krizsan K."/>
            <person name="Foldi C."/>
            <person name="Dima B."/>
            <person name="Sanchez-Garcia M."/>
            <person name="Sanchez-Ramirez S."/>
            <person name="Szollosi G.J."/>
            <person name="Szarkandi J.G."/>
            <person name="Papp V."/>
            <person name="Albert L."/>
            <person name="Andreopoulos W."/>
            <person name="Angelini C."/>
            <person name="Antonin V."/>
            <person name="Barry K.W."/>
            <person name="Bougher N.L."/>
            <person name="Buchanan P."/>
            <person name="Buyck B."/>
            <person name="Bense V."/>
            <person name="Catcheside P."/>
            <person name="Chovatia M."/>
            <person name="Cooper J."/>
            <person name="Damon W."/>
            <person name="Desjardin D."/>
            <person name="Finy P."/>
            <person name="Geml J."/>
            <person name="Haridas S."/>
            <person name="Hughes K."/>
            <person name="Justo A."/>
            <person name="Karasinski D."/>
            <person name="Kautmanova I."/>
            <person name="Kiss B."/>
            <person name="Kocsube S."/>
            <person name="Kotiranta H."/>
            <person name="LaButti K.M."/>
            <person name="Lechner B.E."/>
            <person name="Liimatainen K."/>
            <person name="Lipzen A."/>
            <person name="Lukacs Z."/>
            <person name="Mihaltcheva S."/>
            <person name="Morgado L.N."/>
            <person name="Niskanen T."/>
            <person name="Noordeloos M.E."/>
            <person name="Ohm R.A."/>
            <person name="Ortiz-Santana B."/>
            <person name="Ovrebo C."/>
            <person name="Racz N."/>
            <person name="Riley R."/>
            <person name="Savchenko A."/>
            <person name="Shiryaev A."/>
            <person name="Soop K."/>
            <person name="Spirin V."/>
            <person name="Szebenyi C."/>
            <person name="Tomsovsky M."/>
            <person name="Tulloss R.E."/>
            <person name="Uehling J."/>
            <person name="Grigoriev I.V."/>
            <person name="Vagvolgyi C."/>
            <person name="Papp T."/>
            <person name="Martin F.M."/>
            <person name="Miettinen O."/>
            <person name="Hibbett D.S."/>
            <person name="Nagy L.G."/>
        </authorList>
    </citation>
    <scope>NUCLEOTIDE SEQUENCE [LARGE SCALE GENOMIC DNA]</scope>
    <source>
        <strain evidence="1 2">NL-1719</strain>
    </source>
</reference>
<proteinExistence type="predicted"/>
<dbReference type="EMBL" id="ML208335">
    <property type="protein sequence ID" value="TFK69182.1"/>
    <property type="molecule type" value="Genomic_DNA"/>
</dbReference>
<dbReference type="Proteomes" id="UP000308600">
    <property type="component" value="Unassembled WGS sequence"/>
</dbReference>
<sequence length="353" mass="38120">MDASLVIQLAEDAMAVKLVAAACMTALIYDHAITFDEEVERVWPSRISIPKLLFFLNRYVVGGMLIFNAIASSQAGLSPSVCVFFLRWLAVTVTAQNAIVQGILVMRVWALHRQNKVALSIALSFYFGGVITLIGLTVQDYVGEAVAIDDDLSQLPGCYATTVPSIIGGFWIAPLVIESVLFLLVVSRAFKWWRDGSSAPRILSLLARDSTLYFAIVFALLLANFIMFQLGPPFLASLLVTPSNTAGVILGSHLLLNLRALAAPPPGAQTLYSNPPPTTPGCGTPGLGPWRLPPPPLSPGGRSISVKVETISKIDFKNEEESSWASDRESGWSDSLREVTVVDSLDYGRAQAV</sequence>
<gene>
    <name evidence="1" type="ORF">BDN72DRAFT_959739</name>
</gene>